<name>A0A444LCI0_9HYPH</name>
<evidence type="ECO:0000313" key="1">
    <source>
        <dbReference type="EMBL" id="RWX75563.1"/>
    </source>
</evidence>
<dbReference type="RefSeq" id="WP_128444449.1">
    <property type="nucleotide sequence ID" value="NZ_SBIP01000004.1"/>
</dbReference>
<evidence type="ECO:0000313" key="2">
    <source>
        <dbReference type="Proteomes" id="UP000287687"/>
    </source>
</evidence>
<comment type="caution">
    <text evidence="1">The sequence shown here is derived from an EMBL/GenBank/DDBJ whole genome shotgun (WGS) entry which is preliminary data.</text>
</comment>
<dbReference type="EMBL" id="SBIP01000004">
    <property type="protein sequence ID" value="RWX75563.1"/>
    <property type="molecule type" value="Genomic_DNA"/>
</dbReference>
<proteinExistence type="predicted"/>
<gene>
    <name evidence="1" type="ORF">EPK99_17850</name>
</gene>
<dbReference type="Proteomes" id="UP000287687">
    <property type="component" value="Unassembled WGS sequence"/>
</dbReference>
<dbReference type="AlphaFoldDB" id="A0A444LCI0"/>
<accession>A0A444LCI0</accession>
<protein>
    <submittedName>
        <fullName evidence="1">Uncharacterized protein</fullName>
    </submittedName>
</protein>
<reference evidence="1 2" key="1">
    <citation type="submission" date="2019-01" db="EMBL/GenBank/DDBJ databases">
        <title>The draft genome of Rhizobium sp. 24NR.</title>
        <authorList>
            <person name="Liu L."/>
            <person name="Liang L."/>
            <person name="Shi S."/>
            <person name="Xu L."/>
            <person name="Wang X."/>
            <person name="Li L."/>
            <person name="Zhang X."/>
        </authorList>
    </citation>
    <scope>NUCLEOTIDE SEQUENCE [LARGE SCALE GENOMIC DNA]</scope>
    <source>
        <strain evidence="1 2">24NR</strain>
    </source>
</reference>
<organism evidence="1 2">
    <name type="scientific">Neorhizobium lilium</name>
    <dbReference type="NCBI Taxonomy" id="2503024"/>
    <lineage>
        <taxon>Bacteria</taxon>
        <taxon>Pseudomonadati</taxon>
        <taxon>Pseudomonadota</taxon>
        <taxon>Alphaproteobacteria</taxon>
        <taxon>Hyphomicrobiales</taxon>
        <taxon>Rhizobiaceae</taxon>
        <taxon>Rhizobium/Agrobacterium group</taxon>
        <taxon>Neorhizobium</taxon>
    </lineage>
</organism>
<keyword evidence="2" id="KW-1185">Reference proteome</keyword>
<sequence>MSDDNLMPLNPHLACRVADHMGLPYRVCRRRFCRRRGFCSRVLVKDGIPACCLNLDDKELALFLVRYEDFLKKGISPASAGSPA</sequence>